<dbReference type="GO" id="GO:0010020">
    <property type="term" value="P:chloroplast fission"/>
    <property type="evidence" value="ECO:0007669"/>
    <property type="project" value="TreeGrafter"/>
</dbReference>
<accession>A0AAE1J7V3</accession>
<dbReference type="PANTHER" id="PTHR43215:SF15">
    <property type="entry name" value="PROTEIN ACCUMULATION AND REPLICATION OF CHLOROPLASTS 3, CHLOROPLASTIC"/>
    <property type="match status" value="1"/>
</dbReference>
<dbReference type="InterPro" id="IPR036525">
    <property type="entry name" value="Tubulin/FtsZ_GTPase_sf"/>
</dbReference>
<dbReference type="InterPro" id="IPR003409">
    <property type="entry name" value="MORN"/>
</dbReference>
<dbReference type="PANTHER" id="PTHR43215">
    <property type="entry name" value="RADIAL SPOKE HEAD 1 HOMOLOG"/>
    <property type="match status" value="1"/>
</dbReference>
<dbReference type="SUPFAM" id="SSF52490">
    <property type="entry name" value="Tubulin nucleotide-binding domain-like"/>
    <property type="match status" value="1"/>
</dbReference>
<sequence length="773" mass="86021">MELPAFTSFEAISKVSFSPFSSKQVLYGNNTVRCRNIGILWCRNSKSFAGIAMSSNEDSLSNDYALRQSLGTKSGVIDVIGMGSRKDGVVDFCLNSPFQLSSLRFWNILVKESEEVQLQLRSYGEDSLPTIVKAPLFVKSCSTTVILVASAGYGSDHSVAIDVFKTIKSSNGLTVAIILKPFVFEGLRRRDEVKNLVERLKENTDLLIEIDIDSLLKKDLVTLDEAIKTANDAVLLAINAISVLKSDMHRKLIDGLHGGGMKEVSNLEINKIFKSYKEARIGFGAAYNMKTSILQSLFDCSFLGVSLKDSNSMVICNLTSSAPINENDIATFLHTFRQTTGYTKEIIISTDHEPNLEPNLLITTVLALGSINMQQFSQSGGMLSRLAQHFPLLFSFWGKRQHQPADTGKENSTESISHSQVTESYELNDGDRSASDMIDDKFYKNFESLEPLVSNKNMKSNESRCSEQNKEQQFDKSSELSGLYGETIRGDSACRREKLINWNLGPGYEVAQEWAKQRAADATTTIADNVGIFNLPVGVRSSEQLKDCSEVSMAQEPATENDVKAPNKSMSWSALTDAGLEAVVDFTSTLLNGKYADKSNKQGVLSVRAASMLEAERDSSKKWIPIVEMQYRGGQYKGRCQGGLPEGKGRLVLGDGSIYDGTWRYGKRSGPGTLYFINGDVFQGSWRDDVMHGKGWFYFHTGDRWFANFWKGKANGEGRFYTKDGDAFFGNFKDGWRHGQFLCINAEGRRYIEIWEYGVIVESKHLDKDDGEE</sequence>
<dbReference type="SMART" id="SM00698">
    <property type="entry name" value="MORN"/>
    <property type="match status" value="4"/>
</dbReference>
<feature type="compositionally biased region" description="Basic and acidic residues" evidence="2">
    <location>
        <begin position="459"/>
        <end position="478"/>
    </location>
</feature>
<proteinExistence type="predicted"/>
<comment type="caution">
    <text evidence="3">The sequence shown here is derived from an EMBL/GenBank/DDBJ whole genome shotgun (WGS) entry which is preliminary data.</text>
</comment>
<keyword evidence="1" id="KW-0677">Repeat</keyword>
<dbReference type="EMBL" id="JAWXYG010000009">
    <property type="protein sequence ID" value="KAK4264121.1"/>
    <property type="molecule type" value="Genomic_DNA"/>
</dbReference>
<evidence type="ECO:0000313" key="4">
    <source>
        <dbReference type="Proteomes" id="UP001293593"/>
    </source>
</evidence>
<feature type="compositionally biased region" description="Polar residues" evidence="2">
    <location>
        <begin position="413"/>
        <end position="425"/>
    </location>
</feature>
<protein>
    <recommendedName>
        <fullName evidence="5">Protein ACCUMULATION AND REPLICATION OF CHLOROPLASTS 3</fullName>
    </recommendedName>
</protein>
<feature type="region of interest" description="Disordered" evidence="2">
    <location>
        <begin position="403"/>
        <end position="433"/>
    </location>
</feature>
<evidence type="ECO:0008006" key="5">
    <source>
        <dbReference type="Google" id="ProtNLM"/>
    </source>
</evidence>
<evidence type="ECO:0000256" key="1">
    <source>
        <dbReference type="ARBA" id="ARBA00022737"/>
    </source>
</evidence>
<dbReference type="Gene3D" id="2.20.110.10">
    <property type="entry name" value="Histone H3 K4-specific methyltransferase SET7/9 N-terminal domain"/>
    <property type="match status" value="2"/>
</dbReference>
<organism evidence="3 4">
    <name type="scientific">Acacia crassicarpa</name>
    <name type="common">northern wattle</name>
    <dbReference type="NCBI Taxonomy" id="499986"/>
    <lineage>
        <taxon>Eukaryota</taxon>
        <taxon>Viridiplantae</taxon>
        <taxon>Streptophyta</taxon>
        <taxon>Embryophyta</taxon>
        <taxon>Tracheophyta</taxon>
        <taxon>Spermatophyta</taxon>
        <taxon>Magnoliopsida</taxon>
        <taxon>eudicotyledons</taxon>
        <taxon>Gunneridae</taxon>
        <taxon>Pentapetalae</taxon>
        <taxon>rosids</taxon>
        <taxon>fabids</taxon>
        <taxon>Fabales</taxon>
        <taxon>Fabaceae</taxon>
        <taxon>Caesalpinioideae</taxon>
        <taxon>mimosoid clade</taxon>
        <taxon>Acacieae</taxon>
        <taxon>Acacia</taxon>
    </lineage>
</organism>
<evidence type="ECO:0000256" key="2">
    <source>
        <dbReference type="SAM" id="MobiDB-lite"/>
    </source>
</evidence>
<gene>
    <name evidence="3" type="ORF">QN277_029454</name>
</gene>
<reference evidence="3" key="1">
    <citation type="submission" date="2023-10" db="EMBL/GenBank/DDBJ databases">
        <title>Chromosome-level genome of the transformable northern wattle, Acacia crassicarpa.</title>
        <authorList>
            <person name="Massaro I."/>
            <person name="Sinha N.R."/>
            <person name="Poethig S."/>
            <person name="Leichty A.R."/>
        </authorList>
    </citation>
    <scope>NUCLEOTIDE SEQUENCE</scope>
    <source>
        <strain evidence="3">Acra3RX</strain>
        <tissue evidence="3">Leaf</tissue>
    </source>
</reference>
<keyword evidence="4" id="KW-1185">Reference proteome</keyword>
<dbReference type="GO" id="GO:0009707">
    <property type="term" value="C:chloroplast outer membrane"/>
    <property type="evidence" value="ECO:0007669"/>
    <property type="project" value="TreeGrafter"/>
</dbReference>
<dbReference type="SUPFAM" id="SSF82185">
    <property type="entry name" value="Histone H3 K4-specific methyltransferase SET7/9 N-terminal domain"/>
    <property type="match status" value="1"/>
</dbReference>
<feature type="region of interest" description="Disordered" evidence="2">
    <location>
        <begin position="457"/>
        <end position="478"/>
    </location>
</feature>
<name>A0AAE1J7V3_9FABA</name>
<dbReference type="Proteomes" id="UP001293593">
    <property type="component" value="Unassembled WGS sequence"/>
</dbReference>
<evidence type="ECO:0000313" key="3">
    <source>
        <dbReference type="EMBL" id="KAK4264121.1"/>
    </source>
</evidence>
<dbReference type="GO" id="GO:0005829">
    <property type="term" value="C:cytosol"/>
    <property type="evidence" value="ECO:0007669"/>
    <property type="project" value="TreeGrafter"/>
</dbReference>
<dbReference type="Gene3D" id="3.40.50.1440">
    <property type="entry name" value="Tubulin/FtsZ, GTPase domain"/>
    <property type="match status" value="1"/>
</dbReference>
<dbReference type="AlphaFoldDB" id="A0AAE1J7V3"/>
<dbReference type="Pfam" id="PF02493">
    <property type="entry name" value="MORN"/>
    <property type="match status" value="4"/>
</dbReference>